<organism evidence="1 2">
    <name type="scientific">Reichenbachiella ulvae</name>
    <dbReference type="NCBI Taxonomy" id="2980104"/>
    <lineage>
        <taxon>Bacteria</taxon>
        <taxon>Pseudomonadati</taxon>
        <taxon>Bacteroidota</taxon>
        <taxon>Cytophagia</taxon>
        <taxon>Cytophagales</taxon>
        <taxon>Reichenbachiellaceae</taxon>
        <taxon>Reichenbachiella</taxon>
    </lineage>
</organism>
<reference evidence="1 2" key="1">
    <citation type="submission" date="2022-10" db="EMBL/GenBank/DDBJ databases">
        <title>Comparative genomics and taxonomic characterization of three novel marine species of genus Reichenbachiella exhibiting antioxidant and polysaccharide degradation activities.</title>
        <authorList>
            <person name="Muhammad N."/>
            <person name="Lee Y.-J."/>
            <person name="Ko J."/>
            <person name="Kim S.-G."/>
        </authorList>
    </citation>
    <scope>NUCLEOTIDE SEQUENCE [LARGE SCALE GENOMIC DNA]</scope>
    <source>
        <strain evidence="1 2">ABR2-5</strain>
    </source>
</reference>
<dbReference type="PANTHER" id="PTHR36166:SF1">
    <property type="entry name" value="SRPBCC DOMAIN-CONTAINING PROTEIN"/>
    <property type="match status" value="1"/>
</dbReference>
<dbReference type="RefSeq" id="WP_264138629.1">
    <property type="nucleotide sequence ID" value="NZ_JAOYOD010000001.1"/>
</dbReference>
<dbReference type="InterPro" id="IPR023393">
    <property type="entry name" value="START-like_dom_sf"/>
</dbReference>
<name>A0ABT3CW65_9BACT</name>
<comment type="caution">
    <text evidence="1">The sequence shown here is derived from an EMBL/GenBank/DDBJ whole genome shotgun (WGS) entry which is preliminary data.</text>
</comment>
<dbReference type="SUPFAM" id="SSF55961">
    <property type="entry name" value="Bet v1-like"/>
    <property type="match status" value="1"/>
</dbReference>
<dbReference type="Gene3D" id="3.30.530.20">
    <property type="match status" value="1"/>
</dbReference>
<evidence type="ECO:0000313" key="2">
    <source>
        <dbReference type="Proteomes" id="UP001300692"/>
    </source>
</evidence>
<protein>
    <submittedName>
        <fullName evidence="1">SRPBCC domain-containing protein</fullName>
    </submittedName>
</protein>
<sequence>MKQIETEIIIEAPIEVVWKTFIAFDAYKEWNHVIDIKGTPELGEKLTVKIILNDKTSTFKPKITKLEEERIIEWTGNLAHRRIFSGNHYFHFHPEGESLTRLTHGERFSGIFSRPIIRKIEKDTIAAFQKFNQAFKEQSECLVI</sequence>
<proteinExistence type="predicted"/>
<accession>A0ABT3CW65</accession>
<dbReference type="Pfam" id="PF10604">
    <property type="entry name" value="Polyketide_cyc2"/>
    <property type="match status" value="1"/>
</dbReference>
<evidence type="ECO:0000313" key="1">
    <source>
        <dbReference type="EMBL" id="MCV9387811.1"/>
    </source>
</evidence>
<gene>
    <name evidence="1" type="ORF">N7U62_14105</name>
</gene>
<keyword evidence="2" id="KW-1185">Reference proteome</keyword>
<dbReference type="CDD" id="cd07822">
    <property type="entry name" value="SRPBCC_4"/>
    <property type="match status" value="1"/>
</dbReference>
<dbReference type="PANTHER" id="PTHR36166">
    <property type="entry name" value="CHROMOSOME 9, WHOLE GENOME SHOTGUN SEQUENCE"/>
    <property type="match status" value="1"/>
</dbReference>
<dbReference type="EMBL" id="JAOYOD010000001">
    <property type="protein sequence ID" value="MCV9387811.1"/>
    <property type="molecule type" value="Genomic_DNA"/>
</dbReference>
<dbReference type="Proteomes" id="UP001300692">
    <property type="component" value="Unassembled WGS sequence"/>
</dbReference>
<dbReference type="InterPro" id="IPR019587">
    <property type="entry name" value="Polyketide_cyclase/dehydratase"/>
</dbReference>